<dbReference type="PROSITE" id="PS50850">
    <property type="entry name" value="MFS"/>
    <property type="match status" value="1"/>
</dbReference>
<dbReference type="Gene3D" id="1.20.1250.20">
    <property type="entry name" value="MFS general substrate transporter like domains"/>
    <property type="match status" value="1"/>
</dbReference>
<proteinExistence type="predicted"/>
<evidence type="ECO:0000256" key="6">
    <source>
        <dbReference type="SAM" id="Phobius"/>
    </source>
</evidence>
<comment type="caution">
    <text evidence="8">The sequence shown here is derived from an EMBL/GenBank/DDBJ whole genome shotgun (WGS) entry which is preliminary data.</text>
</comment>
<feature type="transmembrane region" description="Helical" evidence="6">
    <location>
        <begin position="374"/>
        <end position="395"/>
    </location>
</feature>
<comment type="subcellular location">
    <subcellularLocation>
        <location evidence="1">Cell membrane</location>
        <topology evidence="1">Multi-pass membrane protein</topology>
    </subcellularLocation>
</comment>
<reference evidence="8 9" key="1">
    <citation type="submission" date="2024-07" db="EMBL/GenBank/DDBJ databases">
        <title>Uliginosibacterium paludis KCTC:42655.</title>
        <authorList>
            <person name="Kim M.K."/>
        </authorList>
    </citation>
    <scope>NUCLEOTIDE SEQUENCE [LARGE SCALE GENOMIC DNA]</scope>
    <source>
        <strain evidence="8 9">KCTC 42655</strain>
    </source>
</reference>
<keyword evidence="9" id="KW-1185">Reference proteome</keyword>
<keyword evidence="2" id="KW-1003">Cell membrane</keyword>
<evidence type="ECO:0000256" key="1">
    <source>
        <dbReference type="ARBA" id="ARBA00004651"/>
    </source>
</evidence>
<name>A0ABV2CM13_9RHOO</name>
<dbReference type="Pfam" id="PF07690">
    <property type="entry name" value="MFS_1"/>
    <property type="match status" value="1"/>
</dbReference>
<feature type="transmembrane region" description="Helical" evidence="6">
    <location>
        <begin position="309"/>
        <end position="334"/>
    </location>
</feature>
<feature type="transmembrane region" description="Helical" evidence="6">
    <location>
        <begin position="284"/>
        <end position="303"/>
    </location>
</feature>
<keyword evidence="4 6" id="KW-1133">Transmembrane helix</keyword>
<feature type="transmembrane region" description="Helical" evidence="6">
    <location>
        <begin position="178"/>
        <end position="201"/>
    </location>
</feature>
<dbReference type="EMBL" id="JBEWLZ010000002">
    <property type="protein sequence ID" value="MET1488954.1"/>
    <property type="molecule type" value="Genomic_DNA"/>
</dbReference>
<feature type="transmembrane region" description="Helical" evidence="6">
    <location>
        <begin position="255"/>
        <end position="272"/>
    </location>
</feature>
<evidence type="ECO:0000256" key="5">
    <source>
        <dbReference type="ARBA" id="ARBA00023136"/>
    </source>
</evidence>
<feature type="transmembrane region" description="Helical" evidence="6">
    <location>
        <begin position="20"/>
        <end position="40"/>
    </location>
</feature>
<evidence type="ECO:0000256" key="4">
    <source>
        <dbReference type="ARBA" id="ARBA00022989"/>
    </source>
</evidence>
<organism evidence="8 9">
    <name type="scientific">Uliginosibacterium paludis</name>
    <dbReference type="NCBI Taxonomy" id="1615952"/>
    <lineage>
        <taxon>Bacteria</taxon>
        <taxon>Pseudomonadati</taxon>
        <taxon>Pseudomonadota</taxon>
        <taxon>Betaproteobacteria</taxon>
        <taxon>Rhodocyclales</taxon>
        <taxon>Zoogloeaceae</taxon>
        <taxon>Uliginosibacterium</taxon>
    </lineage>
</organism>
<dbReference type="RefSeq" id="WP_345923994.1">
    <property type="nucleotide sequence ID" value="NZ_JBDIVF010000001.1"/>
</dbReference>
<dbReference type="SUPFAM" id="SSF103473">
    <property type="entry name" value="MFS general substrate transporter"/>
    <property type="match status" value="1"/>
</dbReference>
<evidence type="ECO:0000313" key="9">
    <source>
        <dbReference type="Proteomes" id="UP001548590"/>
    </source>
</evidence>
<keyword evidence="5 6" id="KW-0472">Membrane</keyword>
<protein>
    <submittedName>
        <fullName evidence="8">MFS transporter</fullName>
    </submittedName>
</protein>
<dbReference type="InterPro" id="IPR036259">
    <property type="entry name" value="MFS_trans_sf"/>
</dbReference>
<dbReference type="PANTHER" id="PTHR43124:SF5">
    <property type="entry name" value="PURINE RIBONUCLEOSIDE EFFLUX PUMP NEPI"/>
    <property type="match status" value="1"/>
</dbReference>
<dbReference type="InterPro" id="IPR020846">
    <property type="entry name" value="MFS_dom"/>
</dbReference>
<evidence type="ECO:0000313" key="8">
    <source>
        <dbReference type="EMBL" id="MET1488954.1"/>
    </source>
</evidence>
<evidence type="ECO:0000256" key="2">
    <source>
        <dbReference type="ARBA" id="ARBA00022475"/>
    </source>
</evidence>
<feature type="transmembrane region" description="Helical" evidence="6">
    <location>
        <begin position="148"/>
        <end position="166"/>
    </location>
</feature>
<feature type="transmembrane region" description="Helical" evidence="6">
    <location>
        <begin position="89"/>
        <end position="109"/>
    </location>
</feature>
<dbReference type="Proteomes" id="UP001548590">
    <property type="component" value="Unassembled WGS sequence"/>
</dbReference>
<feature type="transmembrane region" description="Helical" evidence="6">
    <location>
        <begin position="222"/>
        <end position="243"/>
    </location>
</feature>
<sequence length="408" mass="41957">MTGLTQQQPGSAGAEVAAPAYWSGVFAMSLCVFTLIASEFMPVSLLTPMAVDLQLTEGLVGQGISISGAFAVATSLCIPTLAGQLDRKWLLLALTALMAVSGAMVGMASAYGPYLAGRALIGVVVGGFWSLSAATAMRLVPPAQVGRALAIFNGGNALATVVAAPLGSYLGSVLGWRGAFLCLIPVALVTLVWQWASLPAMPAQRRRKGAGHAFSMLSSRPVALGMAACGAFFTGQFLLFTYVRPFLETVTHASPARLSLVLLAIGLAGLVGTSWSTRLLRQGLYRALLATPLLMALLALALIPAGAWIIPVTVLLACWGFLATAAPVGWWSWVAQAMPQDVEAGGGLMVAVIQLAIAAGSATGGLLFDTSGYRSTFGVSAAVLLLAALLAFLTARAQASRSPCRGSC</sequence>
<dbReference type="InterPro" id="IPR050189">
    <property type="entry name" value="MFS_Efflux_Transporters"/>
</dbReference>
<gene>
    <name evidence="8" type="ORF">ABVT11_03890</name>
</gene>
<feature type="transmembrane region" description="Helical" evidence="6">
    <location>
        <begin position="115"/>
        <end position="136"/>
    </location>
</feature>
<feature type="transmembrane region" description="Helical" evidence="6">
    <location>
        <begin position="346"/>
        <end position="368"/>
    </location>
</feature>
<feature type="transmembrane region" description="Helical" evidence="6">
    <location>
        <begin position="60"/>
        <end position="82"/>
    </location>
</feature>
<evidence type="ECO:0000256" key="3">
    <source>
        <dbReference type="ARBA" id="ARBA00022692"/>
    </source>
</evidence>
<accession>A0ABV2CM13</accession>
<evidence type="ECO:0000259" key="7">
    <source>
        <dbReference type="PROSITE" id="PS50850"/>
    </source>
</evidence>
<dbReference type="PANTHER" id="PTHR43124">
    <property type="entry name" value="PURINE EFFLUX PUMP PBUE"/>
    <property type="match status" value="1"/>
</dbReference>
<dbReference type="CDD" id="cd17324">
    <property type="entry name" value="MFS_NepI_like"/>
    <property type="match status" value="1"/>
</dbReference>
<keyword evidence="3 6" id="KW-0812">Transmembrane</keyword>
<dbReference type="InterPro" id="IPR011701">
    <property type="entry name" value="MFS"/>
</dbReference>
<feature type="domain" description="Major facilitator superfamily (MFS) profile" evidence="7">
    <location>
        <begin position="17"/>
        <end position="399"/>
    </location>
</feature>